<feature type="compositionally biased region" description="Gly residues" evidence="1">
    <location>
        <begin position="454"/>
        <end position="473"/>
    </location>
</feature>
<evidence type="ECO:0000313" key="3">
    <source>
        <dbReference type="EMBL" id="PZD96593.1"/>
    </source>
</evidence>
<protein>
    <recommendedName>
        <fullName evidence="2">Regulatory protein YycH domain-containing protein</fullName>
    </recommendedName>
</protein>
<proteinExistence type="predicted"/>
<evidence type="ECO:0000259" key="2">
    <source>
        <dbReference type="Pfam" id="PF07435"/>
    </source>
</evidence>
<feature type="region of interest" description="Disordered" evidence="1">
    <location>
        <begin position="447"/>
        <end position="496"/>
    </location>
</feature>
<dbReference type="OrthoDB" id="2382185at2"/>
<dbReference type="InterPro" id="IPR042274">
    <property type="entry name" value="YycH/YycI_2"/>
</dbReference>
<reference evidence="3 4" key="1">
    <citation type="submission" date="2018-06" db="EMBL/GenBank/DDBJ databases">
        <title>Paenibacillus imtechensis sp. nov.</title>
        <authorList>
            <person name="Pinnaka A.K."/>
            <person name="Singh H."/>
            <person name="Kaur M."/>
        </authorList>
    </citation>
    <scope>NUCLEOTIDE SEQUENCE [LARGE SCALE GENOMIC DNA]</scope>
    <source>
        <strain evidence="3 4">SMB1</strain>
    </source>
</reference>
<gene>
    <name evidence="3" type="ORF">DNH61_07295</name>
</gene>
<comment type="caution">
    <text evidence="3">The sequence shown here is derived from an EMBL/GenBank/DDBJ whole genome shotgun (WGS) entry which is preliminary data.</text>
</comment>
<dbReference type="Proteomes" id="UP000249522">
    <property type="component" value="Unassembled WGS sequence"/>
</dbReference>
<evidence type="ECO:0000256" key="1">
    <source>
        <dbReference type="SAM" id="MobiDB-lite"/>
    </source>
</evidence>
<name>A0A2W1LCI8_9BACL</name>
<accession>A0A2W1LCI8</accession>
<dbReference type="InterPro" id="IPR009996">
    <property type="entry name" value="YycH"/>
</dbReference>
<feature type="domain" description="Regulatory protein YycH" evidence="2">
    <location>
        <begin position="3"/>
        <end position="419"/>
    </location>
</feature>
<dbReference type="Pfam" id="PF07435">
    <property type="entry name" value="YycH"/>
    <property type="match status" value="1"/>
</dbReference>
<evidence type="ECO:0000313" key="4">
    <source>
        <dbReference type="Proteomes" id="UP000249522"/>
    </source>
</evidence>
<dbReference type="EMBL" id="QKRB01000037">
    <property type="protein sequence ID" value="PZD96593.1"/>
    <property type="molecule type" value="Genomic_DNA"/>
</dbReference>
<dbReference type="RefSeq" id="WP_111145998.1">
    <property type="nucleotide sequence ID" value="NZ_QKRB01000037.1"/>
</dbReference>
<sequence>MMERVKTTALIILVVLSLIQSYFLAYSFPNLGARVKVEQEYVLTETMGQKQRVEHVIFPEDIVLHAGGNRHTLLYPNTVTFNEITKRFEEVEFSGFLRHTADSYDWAKASTEGIGAELRFGTGVPVSLLQKVYNLDGDFLFLGDTIERIWVMKRPNQDTVETFFFSSDGKTVYESVREVFTLQDVQQFAGYGSYMPSYQLWRGSIYLPETPVETIESSFGYTAYSPEQMQRNLFFDPEKTRNLEDWNGSQIYTDGKRGLQLGSGGTWMVYTDPVAPLDSPNDLGENMLAGLQFVNQHGGWDGRHRYVVPADPADGRIILFQQYYDRYPVLGTEDFEYGHIRLIVQQGVVSEFERSLLTRGERSGRTTERWLPGSGSVIEELERYPRLREVVAVFPAQQVTPTDEGELHFAPVWAVRLSDGTEHKLMDALPAGTVLEQPLKKLPKLQFNKTGSSGVEGSGTDGGTGLRGNGSGGDSVIPLLPETGSSAGTPAEDGTN</sequence>
<dbReference type="Gene3D" id="3.30.310.160">
    <property type="entry name" value="YycH protein, domain 2"/>
    <property type="match status" value="1"/>
</dbReference>
<dbReference type="CDD" id="cd15787">
    <property type="entry name" value="YycH_N"/>
    <property type="match status" value="1"/>
</dbReference>
<dbReference type="AlphaFoldDB" id="A0A2W1LCI8"/>
<feature type="compositionally biased region" description="Polar residues" evidence="1">
    <location>
        <begin position="483"/>
        <end position="496"/>
    </location>
</feature>
<keyword evidence="4" id="KW-1185">Reference proteome</keyword>
<organism evidence="3 4">
    <name type="scientific">Paenibacillus sambharensis</name>
    <dbReference type="NCBI Taxonomy" id="1803190"/>
    <lineage>
        <taxon>Bacteria</taxon>
        <taxon>Bacillati</taxon>
        <taxon>Bacillota</taxon>
        <taxon>Bacilli</taxon>
        <taxon>Bacillales</taxon>
        <taxon>Paenibacillaceae</taxon>
        <taxon>Paenibacillus</taxon>
    </lineage>
</organism>